<dbReference type="PANTHER" id="PTHR36451">
    <property type="entry name" value="PAPS-DEPENDENT SULFOTRANSFERASE STF3"/>
    <property type="match status" value="1"/>
</dbReference>
<proteinExistence type="predicted"/>
<keyword evidence="1" id="KW-0472">Membrane</keyword>
<dbReference type="AlphaFoldDB" id="A0A9W7ABV5"/>
<dbReference type="Proteomes" id="UP001165122">
    <property type="component" value="Unassembled WGS sequence"/>
</dbReference>
<sequence length="412" mass="48192">MNPLLLLLLAVLSYRLLLISDPFSLPLPPTKSWIIRIRALFTFSSTYAKFSLRSRLFLIFRGLVYLTFTPVWIFLWTLDDIIFSNYKEVEIINPVFLVGGFRTGSTSLHRALSLDEERYVSPRFVELAMPFLCLHYFLDFLEMIDSKTGTTFILKIEKKFQQVLGEECMARHPMSFYEAEEDDILHAAWHLTGWYIGTMFPDGEAWIESGQMVESYSVEEQDKMFKFYERSLQKVLYRRGKGRCLLSKSHLIEFMFILERKIPTATFVGTVRNPKDTFVSWYALAQAASYVMGGKWALPVESAARAHLRFWDLFAGAEMKFFGEGVEDKKKKTLVSFKDYIKDQEKTVRRIYKNMGVEISEDFERALKDDAERHANYKAKRGYDNPDLEKDLGVKAKDVEDRMKEYIKKFKL</sequence>
<organism evidence="3 4">
    <name type="scientific">Triparma laevis f. longispina</name>
    <dbReference type="NCBI Taxonomy" id="1714387"/>
    <lineage>
        <taxon>Eukaryota</taxon>
        <taxon>Sar</taxon>
        <taxon>Stramenopiles</taxon>
        <taxon>Ochrophyta</taxon>
        <taxon>Bolidophyceae</taxon>
        <taxon>Parmales</taxon>
        <taxon>Triparmaceae</taxon>
        <taxon>Triparma</taxon>
    </lineage>
</organism>
<accession>A0A9W7ABV5</accession>
<gene>
    <name evidence="3" type="ORF">TrLO_g3250</name>
</gene>
<dbReference type="OrthoDB" id="188344at2759"/>
<feature type="signal peptide" evidence="2">
    <location>
        <begin position="1"/>
        <end position="20"/>
    </location>
</feature>
<protein>
    <recommendedName>
        <fullName evidence="5">Sulfotransferase</fullName>
    </recommendedName>
</protein>
<dbReference type="EMBL" id="BRXW01000560">
    <property type="protein sequence ID" value="GMH66353.1"/>
    <property type="molecule type" value="Genomic_DNA"/>
</dbReference>
<reference evidence="4" key="1">
    <citation type="journal article" date="2023" name="Commun. Biol.">
        <title>Genome analysis of Parmales, the sister group of diatoms, reveals the evolutionary specialization of diatoms from phago-mixotrophs to photoautotrophs.</title>
        <authorList>
            <person name="Ban H."/>
            <person name="Sato S."/>
            <person name="Yoshikawa S."/>
            <person name="Yamada K."/>
            <person name="Nakamura Y."/>
            <person name="Ichinomiya M."/>
            <person name="Sato N."/>
            <person name="Blanc-Mathieu R."/>
            <person name="Endo H."/>
            <person name="Kuwata A."/>
            <person name="Ogata H."/>
        </authorList>
    </citation>
    <scope>NUCLEOTIDE SEQUENCE [LARGE SCALE GENOMIC DNA]</scope>
    <source>
        <strain evidence="4">NIES 3700</strain>
    </source>
</reference>
<keyword evidence="2" id="KW-0732">Signal</keyword>
<dbReference type="PANTHER" id="PTHR36451:SF1">
    <property type="entry name" value="OMEGA-HYDROXY-BETA-DIHYDROMENAQUINONE-9 SULFOTRANSFERASE STF3"/>
    <property type="match status" value="1"/>
</dbReference>
<evidence type="ECO:0000256" key="2">
    <source>
        <dbReference type="SAM" id="SignalP"/>
    </source>
</evidence>
<dbReference type="SUPFAM" id="SSF52540">
    <property type="entry name" value="P-loop containing nucleoside triphosphate hydrolases"/>
    <property type="match status" value="1"/>
</dbReference>
<dbReference type="Pfam" id="PF13469">
    <property type="entry name" value="Sulfotransfer_3"/>
    <property type="match status" value="1"/>
</dbReference>
<evidence type="ECO:0000313" key="4">
    <source>
        <dbReference type="Proteomes" id="UP001165122"/>
    </source>
</evidence>
<evidence type="ECO:0000313" key="3">
    <source>
        <dbReference type="EMBL" id="GMH66353.1"/>
    </source>
</evidence>
<comment type="caution">
    <text evidence="3">The sequence shown here is derived from an EMBL/GenBank/DDBJ whole genome shotgun (WGS) entry which is preliminary data.</text>
</comment>
<keyword evidence="1" id="KW-1133">Transmembrane helix</keyword>
<feature type="transmembrane region" description="Helical" evidence="1">
    <location>
        <begin position="57"/>
        <end position="78"/>
    </location>
</feature>
<dbReference type="InterPro" id="IPR027417">
    <property type="entry name" value="P-loop_NTPase"/>
</dbReference>
<feature type="chain" id="PRO_5040983392" description="Sulfotransferase" evidence="2">
    <location>
        <begin position="21"/>
        <end position="412"/>
    </location>
</feature>
<evidence type="ECO:0000256" key="1">
    <source>
        <dbReference type="SAM" id="Phobius"/>
    </source>
</evidence>
<keyword evidence="1" id="KW-0812">Transmembrane</keyword>
<keyword evidence="4" id="KW-1185">Reference proteome</keyword>
<name>A0A9W7ABV5_9STRA</name>
<dbReference type="InterPro" id="IPR052736">
    <property type="entry name" value="Stf3_sulfotransferase"/>
</dbReference>
<evidence type="ECO:0008006" key="5">
    <source>
        <dbReference type="Google" id="ProtNLM"/>
    </source>
</evidence>
<dbReference type="Gene3D" id="3.40.50.300">
    <property type="entry name" value="P-loop containing nucleotide triphosphate hydrolases"/>
    <property type="match status" value="1"/>
</dbReference>